<evidence type="ECO:0000256" key="1">
    <source>
        <dbReference type="SAM" id="MobiDB-lite"/>
    </source>
</evidence>
<feature type="region of interest" description="Disordered" evidence="1">
    <location>
        <begin position="1"/>
        <end position="54"/>
    </location>
</feature>
<sequence length="90" mass="9672">MQQPRRSSNANATTPSVPLAMSNPKPNPPKPQHGPRNPKPPKEDNEGSKKPNFEDKASAYIDACWACGGELEYTGVGASGFECADCRMPN</sequence>
<feature type="compositionally biased region" description="Polar residues" evidence="1">
    <location>
        <begin position="1"/>
        <end position="16"/>
    </location>
</feature>
<dbReference type="RefSeq" id="XP_033686062.1">
    <property type="nucleotide sequence ID" value="XM_033833101.1"/>
</dbReference>
<proteinExistence type="predicted"/>
<accession>A0A6A6ILV6</accession>
<name>A0A6A6ILV6_9PLEO</name>
<feature type="compositionally biased region" description="Basic and acidic residues" evidence="1">
    <location>
        <begin position="40"/>
        <end position="54"/>
    </location>
</feature>
<dbReference type="EMBL" id="ML987193">
    <property type="protein sequence ID" value="KAF2251058.1"/>
    <property type="molecule type" value="Genomic_DNA"/>
</dbReference>
<dbReference type="Proteomes" id="UP000800094">
    <property type="component" value="Unassembled WGS sequence"/>
</dbReference>
<evidence type="ECO:0000313" key="3">
    <source>
        <dbReference type="Proteomes" id="UP000800094"/>
    </source>
</evidence>
<protein>
    <submittedName>
        <fullName evidence="2">Uncharacterized protein</fullName>
    </submittedName>
</protein>
<dbReference type="GeneID" id="54586431"/>
<keyword evidence="3" id="KW-1185">Reference proteome</keyword>
<evidence type="ECO:0000313" key="2">
    <source>
        <dbReference type="EMBL" id="KAF2251058.1"/>
    </source>
</evidence>
<gene>
    <name evidence="2" type="ORF">BU26DRAFT_563015</name>
</gene>
<organism evidence="2 3">
    <name type="scientific">Trematosphaeria pertusa</name>
    <dbReference type="NCBI Taxonomy" id="390896"/>
    <lineage>
        <taxon>Eukaryota</taxon>
        <taxon>Fungi</taxon>
        <taxon>Dikarya</taxon>
        <taxon>Ascomycota</taxon>
        <taxon>Pezizomycotina</taxon>
        <taxon>Dothideomycetes</taxon>
        <taxon>Pleosporomycetidae</taxon>
        <taxon>Pleosporales</taxon>
        <taxon>Massarineae</taxon>
        <taxon>Trematosphaeriaceae</taxon>
        <taxon>Trematosphaeria</taxon>
    </lineage>
</organism>
<reference evidence="2" key="1">
    <citation type="journal article" date="2020" name="Stud. Mycol.">
        <title>101 Dothideomycetes genomes: a test case for predicting lifestyles and emergence of pathogens.</title>
        <authorList>
            <person name="Haridas S."/>
            <person name="Albert R."/>
            <person name="Binder M."/>
            <person name="Bloem J."/>
            <person name="Labutti K."/>
            <person name="Salamov A."/>
            <person name="Andreopoulos B."/>
            <person name="Baker S."/>
            <person name="Barry K."/>
            <person name="Bills G."/>
            <person name="Bluhm B."/>
            <person name="Cannon C."/>
            <person name="Castanera R."/>
            <person name="Culley D."/>
            <person name="Daum C."/>
            <person name="Ezra D."/>
            <person name="Gonzalez J."/>
            <person name="Henrissat B."/>
            <person name="Kuo A."/>
            <person name="Liang C."/>
            <person name="Lipzen A."/>
            <person name="Lutzoni F."/>
            <person name="Magnuson J."/>
            <person name="Mondo S."/>
            <person name="Nolan M."/>
            <person name="Ohm R."/>
            <person name="Pangilinan J."/>
            <person name="Park H.-J."/>
            <person name="Ramirez L."/>
            <person name="Alfaro M."/>
            <person name="Sun H."/>
            <person name="Tritt A."/>
            <person name="Yoshinaga Y."/>
            <person name="Zwiers L.-H."/>
            <person name="Turgeon B."/>
            <person name="Goodwin S."/>
            <person name="Spatafora J."/>
            <person name="Crous P."/>
            <person name="Grigoriev I."/>
        </authorList>
    </citation>
    <scope>NUCLEOTIDE SEQUENCE</scope>
    <source>
        <strain evidence="2">CBS 122368</strain>
    </source>
</reference>
<dbReference type="AlphaFoldDB" id="A0A6A6ILV6"/>